<feature type="region of interest" description="Disordered" evidence="2">
    <location>
        <begin position="353"/>
        <end position="377"/>
    </location>
</feature>
<feature type="compositionally biased region" description="Basic and acidic residues" evidence="2">
    <location>
        <begin position="139"/>
        <end position="157"/>
    </location>
</feature>
<evidence type="ECO:0000313" key="3">
    <source>
        <dbReference type="EMBL" id="CAG9800759.1"/>
    </source>
</evidence>
<reference evidence="3" key="1">
    <citation type="submission" date="2022-01" db="EMBL/GenBank/DDBJ databases">
        <authorList>
            <person name="King R."/>
        </authorList>
    </citation>
    <scope>NUCLEOTIDE SEQUENCE</scope>
</reference>
<feature type="coiled-coil region" evidence="1">
    <location>
        <begin position="79"/>
        <end position="139"/>
    </location>
</feature>
<gene>
    <name evidence="3" type="ORF">CHIRRI_LOCUS3697</name>
</gene>
<accession>A0A9N9WPH6</accession>
<protein>
    <submittedName>
        <fullName evidence="3">Uncharacterized protein</fullName>
    </submittedName>
</protein>
<reference evidence="3" key="2">
    <citation type="submission" date="2022-10" db="EMBL/GenBank/DDBJ databases">
        <authorList>
            <consortium name="ENA_rothamsted_submissions"/>
            <consortium name="culmorum"/>
            <person name="King R."/>
        </authorList>
    </citation>
    <scope>NUCLEOTIDE SEQUENCE</scope>
</reference>
<evidence type="ECO:0000256" key="1">
    <source>
        <dbReference type="SAM" id="Coils"/>
    </source>
</evidence>
<dbReference type="AlphaFoldDB" id="A0A9N9WPH6"/>
<evidence type="ECO:0000256" key="2">
    <source>
        <dbReference type="SAM" id="MobiDB-lite"/>
    </source>
</evidence>
<feature type="compositionally biased region" description="Basic and acidic residues" evidence="2">
    <location>
        <begin position="284"/>
        <end position="307"/>
    </location>
</feature>
<feature type="compositionally biased region" description="Basic and acidic residues" evidence="2">
    <location>
        <begin position="238"/>
        <end position="260"/>
    </location>
</feature>
<proteinExistence type="predicted"/>
<evidence type="ECO:0000313" key="4">
    <source>
        <dbReference type="Proteomes" id="UP001153620"/>
    </source>
</evidence>
<dbReference type="OrthoDB" id="7786524at2759"/>
<organism evidence="3 4">
    <name type="scientific">Chironomus riparius</name>
    <dbReference type="NCBI Taxonomy" id="315576"/>
    <lineage>
        <taxon>Eukaryota</taxon>
        <taxon>Metazoa</taxon>
        <taxon>Ecdysozoa</taxon>
        <taxon>Arthropoda</taxon>
        <taxon>Hexapoda</taxon>
        <taxon>Insecta</taxon>
        <taxon>Pterygota</taxon>
        <taxon>Neoptera</taxon>
        <taxon>Endopterygota</taxon>
        <taxon>Diptera</taxon>
        <taxon>Nematocera</taxon>
        <taxon>Chironomoidea</taxon>
        <taxon>Chironomidae</taxon>
        <taxon>Chironominae</taxon>
        <taxon>Chironomus</taxon>
    </lineage>
</organism>
<feature type="region of interest" description="Disordered" evidence="2">
    <location>
        <begin position="139"/>
        <end position="307"/>
    </location>
</feature>
<name>A0A9N9WPH6_9DIPT</name>
<dbReference type="Proteomes" id="UP001153620">
    <property type="component" value="Chromosome 1"/>
</dbReference>
<sequence>MGCASSSPLTVNGGPGGLVENAKTAATEIMNTGEKAINEVGENIAETVTQTKDTIVESINGVVKKKDDLMTKIPLKDPDMDEESENHLIEENLENLKNEMMSKAQNVVDETDKITDELIKDTEDVIRDAETGIVDLKNDMMEKTDAMKDEVMDEIKSKSPTHSIDSLKTSVAEPEIETLLNGDAEDNPVSPEATVGELENLSNEEESKPVEEPESEPSAPPAEETMPESSEIESSMPEPEHPEPVKQEDDLVVEDIKSTDESSNDSSVSQIGKKLAKSFAVDELSSHDDSDNSEDETKQEIDEPKTHWEEMHDIYFKKRFSRPLNASVESLMEDEEECRINLSNMYNEMDAIKAKPSTPPSEPQRMPSLRKEPSTDSTMDVIDALIKSIEKEVKMEEANDDVPIVSVTDEN</sequence>
<feature type="compositionally biased region" description="Low complexity" evidence="2">
    <location>
        <begin position="221"/>
        <end position="237"/>
    </location>
</feature>
<keyword evidence="1" id="KW-0175">Coiled coil</keyword>
<dbReference type="EMBL" id="OU895877">
    <property type="protein sequence ID" value="CAG9800759.1"/>
    <property type="molecule type" value="Genomic_DNA"/>
</dbReference>
<keyword evidence="4" id="KW-1185">Reference proteome</keyword>
<feature type="compositionally biased region" description="Polar residues" evidence="2">
    <location>
        <begin position="158"/>
        <end position="169"/>
    </location>
</feature>